<proteinExistence type="predicted"/>
<reference evidence="2" key="2">
    <citation type="submission" date="2025-09" db="UniProtKB">
        <authorList>
            <consortium name="Ensembl"/>
        </authorList>
    </citation>
    <scope>IDENTIFICATION</scope>
</reference>
<feature type="transmembrane region" description="Helical" evidence="1">
    <location>
        <begin position="104"/>
        <end position="137"/>
    </location>
</feature>
<dbReference type="InterPro" id="IPR042288">
    <property type="entry name" value="LRAT"/>
</dbReference>
<dbReference type="GO" id="GO:0006776">
    <property type="term" value="P:vitamin A metabolic process"/>
    <property type="evidence" value="ECO:0007669"/>
    <property type="project" value="TreeGrafter"/>
</dbReference>
<dbReference type="GO" id="GO:0042572">
    <property type="term" value="P:retinol metabolic process"/>
    <property type="evidence" value="ECO:0007669"/>
    <property type="project" value="InterPro"/>
</dbReference>
<dbReference type="PANTHER" id="PTHR46678">
    <property type="entry name" value="LECITHIN RETINOL ACYLTRANSFERASE"/>
    <property type="match status" value="1"/>
</dbReference>
<dbReference type="GO" id="GO:0047173">
    <property type="term" value="F:phosphatidylcholine-retinol O-acyltransferase activity"/>
    <property type="evidence" value="ECO:0007669"/>
    <property type="project" value="InterPro"/>
</dbReference>
<dbReference type="AlphaFoldDB" id="A0A7N8Y1M3"/>
<accession>A0A7N8Y1M3</accession>
<evidence type="ECO:0000256" key="1">
    <source>
        <dbReference type="SAM" id="Phobius"/>
    </source>
</evidence>
<protein>
    <submittedName>
        <fullName evidence="2">Lecithin retinol acyltransferase</fullName>
    </submittedName>
</protein>
<dbReference type="InParanoid" id="A0A7N8Y1M3"/>
<keyword evidence="1" id="KW-0812">Transmembrane</keyword>
<reference evidence="2" key="1">
    <citation type="submission" date="2025-08" db="UniProtKB">
        <authorList>
            <consortium name="Ensembl"/>
        </authorList>
    </citation>
    <scope>IDENTIFICATION</scope>
</reference>
<organism evidence="2 3">
    <name type="scientific">Mastacembelus armatus</name>
    <name type="common">zig-zag eel</name>
    <dbReference type="NCBI Taxonomy" id="205130"/>
    <lineage>
        <taxon>Eukaryota</taxon>
        <taxon>Metazoa</taxon>
        <taxon>Chordata</taxon>
        <taxon>Craniata</taxon>
        <taxon>Vertebrata</taxon>
        <taxon>Euteleostomi</taxon>
        <taxon>Actinopterygii</taxon>
        <taxon>Neopterygii</taxon>
        <taxon>Teleostei</taxon>
        <taxon>Neoteleostei</taxon>
        <taxon>Acanthomorphata</taxon>
        <taxon>Anabantaria</taxon>
        <taxon>Synbranchiformes</taxon>
        <taxon>Mastacembelidae</taxon>
        <taxon>Mastacembelus</taxon>
    </lineage>
</organism>
<dbReference type="Proteomes" id="UP000261640">
    <property type="component" value="Unplaced"/>
</dbReference>
<keyword evidence="1" id="KW-1133">Transmembrane helix</keyword>
<evidence type="ECO:0000313" key="3">
    <source>
        <dbReference type="Proteomes" id="UP000261640"/>
    </source>
</evidence>
<dbReference type="Ensembl" id="ENSMAMT00000054371.1">
    <property type="protein sequence ID" value="ENSMAMP00000059102.1"/>
    <property type="gene ID" value="ENSMAMG00000027399.1"/>
</dbReference>
<keyword evidence="3" id="KW-1185">Reference proteome</keyword>
<evidence type="ECO:0000313" key="2">
    <source>
        <dbReference type="Ensembl" id="ENSMAMP00000059102.1"/>
    </source>
</evidence>
<sequence length="139" mass="15130">MEVPRTMFTQFGFYLGDNKVAHPTSFPCLQTTRRSLVLCATVRAQAFPNEDVGRRAEKLVGAARTVCCGTTVNTVTYCKYGSATSRQTEFCTSLKSVIRDQRSVTFTGVLGVISVICFGMAPSTTLPTVLIPFALWMAG</sequence>
<dbReference type="GO" id="GO:0005791">
    <property type="term" value="C:rough endoplasmic reticulum"/>
    <property type="evidence" value="ECO:0007669"/>
    <property type="project" value="TreeGrafter"/>
</dbReference>
<name>A0A7N8Y1M3_9TELE</name>
<dbReference type="GeneTree" id="ENSGT00510000047351"/>
<keyword evidence="1" id="KW-0472">Membrane</keyword>
<dbReference type="PANTHER" id="PTHR46678:SF1">
    <property type="entry name" value="LECITHIN RETINOL ACYLTRANSFERASE"/>
    <property type="match status" value="1"/>
</dbReference>